<keyword evidence="2 7" id="KW-0812">Transmembrane</keyword>
<protein>
    <recommendedName>
        <fullName evidence="8">Rhodopsin domain-containing protein</fullName>
    </recommendedName>
</protein>
<dbReference type="GO" id="GO:0016020">
    <property type="term" value="C:membrane"/>
    <property type="evidence" value="ECO:0007669"/>
    <property type="project" value="UniProtKB-SubCell"/>
</dbReference>
<evidence type="ECO:0000313" key="9">
    <source>
        <dbReference type="EMBL" id="KAK4176867.1"/>
    </source>
</evidence>
<dbReference type="AlphaFoldDB" id="A0AAN6WB39"/>
<evidence type="ECO:0000256" key="5">
    <source>
        <dbReference type="ARBA" id="ARBA00038359"/>
    </source>
</evidence>
<comment type="subcellular location">
    <subcellularLocation>
        <location evidence="1">Membrane</location>
        <topology evidence="1">Multi-pass membrane protein</topology>
    </subcellularLocation>
</comment>
<evidence type="ECO:0000256" key="3">
    <source>
        <dbReference type="ARBA" id="ARBA00022989"/>
    </source>
</evidence>
<evidence type="ECO:0000256" key="1">
    <source>
        <dbReference type="ARBA" id="ARBA00004141"/>
    </source>
</evidence>
<proteinExistence type="inferred from homology"/>
<feature type="transmembrane region" description="Helical" evidence="7">
    <location>
        <begin position="111"/>
        <end position="132"/>
    </location>
</feature>
<evidence type="ECO:0000256" key="4">
    <source>
        <dbReference type="ARBA" id="ARBA00023136"/>
    </source>
</evidence>
<dbReference type="InterPro" id="IPR052337">
    <property type="entry name" value="SAT4-like"/>
</dbReference>
<reference evidence="9" key="1">
    <citation type="journal article" date="2023" name="Mol. Phylogenet. Evol.">
        <title>Genome-scale phylogeny and comparative genomics of the fungal order Sordariales.</title>
        <authorList>
            <person name="Hensen N."/>
            <person name="Bonometti L."/>
            <person name="Westerberg I."/>
            <person name="Brannstrom I.O."/>
            <person name="Guillou S."/>
            <person name="Cros-Aarteil S."/>
            <person name="Calhoun S."/>
            <person name="Haridas S."/>
            <person name="Kuo A."/>
            <person name="Mondo S."/>
            <person name="Pangilinan J."/>
            <person name="Riley R."/>
            <person name="LaButti K."/>
            <person name="Andreopoulos B."/>
            <person name="Lipzen A."/>
            <person name="Chen C."/>
            <person name="Yan M."/>
            <person name="Daum C."/>
            <person name="Ng V."/>
            <person name="Clum A."/>
            <person name="Steindorff A."/>
            <person name="Ohm R.A."/>
            <person name="Martin F."/>
            <person name="Silar P."/>
            <person name="Natvig D.O."/>
            <person name="Lalanne C."/>
            <person name="Gautier V."/>
            <person name="Ament-Velasquez S.L."/>
            <person name="Kruys A."/>
            <person name="Hutchinson M.I."/>
            <person name="Powell A.J."/>
            <person name="Barry K."/>
            <person name="Miller A.N."/>
            <person name="Grigoriev I.V."/>
            <person name="Debuchy R."/>
            <person name="Gladieux P."/>
            <person name="Hiltunen Thoren M."/>
            <person name="Johannesson H."/>
        </authorList>
    </citation>
    <scope>NUCLEOTIDE SEQUENCE</scope>
    <source>
        <strain evidence="9">CBS 892.96</strain>
    </source>
</reference>
<feature type="region of interest" description="Disordered" evidence="6">
    <location>
        <begin position="332"/>
        <end position="361"/>
    </location>
</feature>
<feature type="transmembrane region" description="Helical" evidence="7">
    <location>
        <begin position="144"/>
        <end position="167"/>
    </location>
</feature>
<accession>A0AAN6WB39</accession>
<feature type="compositionally biased region" description="Basic and acidic residues" evidence="6">
    <location>
        <begin position="409"/>
        <end position="419"/>
    </location>
</feature>
<dbReference type="Pfam" id="PF20684">
    <property type="entry name" value="Fung_rhodopsin"/>
    <property type="match status" value="1"/>
</dbReference>
<comment type="similarity">
    <text evidence="5">Belongs to the SAT4 family.</text>
</comment>
<feature type="transmembrane region" description="Helical" evidence="7">
    <location>
        <begin position="69"/>
        <end position="91"/>
    </location>
</feature>
<gene>
    <name evidence="9" type="ORF">QBC36DRAFT_300783</name>
</gene>
<feature type="transmembrane region" description="Helical" evidence="7">
    <location>
        <begin position="36"/>
        <end position="57"/>
    </location>
</feature>
<keyword evidence="4 7" id="KW-0472">Membrane</keyword>
<dbReference type="PANTHER" id="PTHR33048:SF129">
    <property type="entry name" value="INTEGRAL MEMBRANE PROTEIN-RELATED"/>
    <property type="match status" value="1"/>
</dbReference>
<comment type="caution">
    <text evidence="9">The sequence shown here is derived from an EMBL/GenBank/DDBJ whole genome shotgun (WGS) entry which is preliminary data.</text>
</comment>
<dbReference type="InterPro" id="IPR049326">
    <property type="entry name" value="Rhodopsin_dom_fungi"/>
</dbReference>
<feature type="transmembrane region" description="Helical" evidence="7">
    <location>
        <begin position="227"/>
        <end position="245"/>
    </location>
</feature>
<reference evidence="9" key="2">
    <citation type="submission" date="2023-05" db="EMBL/GenBank/DDBJ databases">
        <authorList>
            <consortium name="Lawrence Berkeley National Laboratory"/>
            <person name="Steindorff A."/>
            <person name="Hensen N."/>
            <person name="Bonometti L."/>
            <person name="Westerberg I."/>
            <person name="Brannstrom I.O."/>
            <person name="Guillou S."/>
            <person name="Cros-Aarteil S."/>
            <person name="Calhoun S."/>
            <person name="Haridas S."/>
            <person name="Kuo A."/>
            <person name="Mondo S."/>
            <person name="Pangilinan J."/>
            <person name="Riley R."/>
            <person name="Labutti K."/>
            <person name="Andreopoulos B."/>
            <person name="Lipzen A."/>
            <person name="Chen C."/>
            <person name="Yanf M."/>
            <person name="Daum C."/>
            <person name="Ng V."/>
            <person name="Clum A."/>
            <person name="Ohm R."/>
            <person name="Martin F."/>
            <person name="Silar P."/>
            <person name="Natvig D."/>
            <person name="Lalanne C."/>
            <person name="Gautier V."/>
            <person name="Ament-Velasquez S.L."/>
            <person name="Kruys A."/>
            <person name="Hutchinson M.I."/>
            <person name="Powell A.J."/>
            <person name="Barry K."/>
            <person name="Miller A.N."/>
            <person name="Grigoriev I.V."/>
            <person name="Debuchy R."/>
            <person name="Gladieux P."/>
            <person name="Thoren M.H."/>
            <person name="Johannesson H."/>
        </authorList>
    </citation>
    <scope>NUCLEOTIDE SEQUENCE</scope>
    <source>
        <strain evidence="9">CBS 892.96</strain>
    </source>
</reference>
<keyword evidence="10" id="KW-1185">Reference proteome</keyword>
<feature type="region of interest" description="Disordered" evidence="6">
    <location>
        <begin position="396"/>
        <end position="433"/>
    </location>
</feature>
<dbReference type="EMBL" id="MU866183">
    <property type="protein sequence ID" value="KAK4176867.1"/>
    <property type="molecule type" value="Genomic_DNA"/>
</dbReference>
<feature type="domain" description="Rhodopsin" evidence="8">
    <location>
        <begin position="54"/>
        <end position="296"/>
    </location>
</feature>
<evidence type="ECO:0000313" key="10">
    <source>
        <dbReference type="Proteomes" id="UP001302321"/>
    </source>
</evidence>
<organism evidence="9 10">
    <name type="scientific">Triangularia setosa</name>
    <dbReference type="NCBI Taxonomy" id="2587417"/>
    <lineage>
        <taxon>Eukaryota</taxon>
        <taxon>Fungi</taxon>
        <taxon>Dikarya</taxon>
        <taxon>Ascomycota</taxon>
        <taxon>Pezizomycotina</taxon>
        <taxon>Sordariomycetes</taxon>
        <taxon>Sordariomycetidae</taxon>
        <taxon>Sordariales</taxon>
        <taxon>Podosporaceae</taxon>
        <taxon>Triangularia</taxon>
    </lineage>
</organism>
<evidence type="ECO:0000256" key="7">
    <source>
        <dbReference type="SAM" id="Phobius"/>
    </source>
</evidence>
<evidence type="ECO:0000259" key="8">
    <source>
        <dbReference type="Pfam" id="PF20684"/>
    </source>
</evidence>
<dbReference type="Proteomes" id="UP001302321">
    <property type="component" value="Unassembled WGS sequence"/>
</dbReference>
<sequence>MSTSTPTDSLPPPPPPDGLPPGILVTEKAARLAQTFIGVTSVLVALCLITFFTRIYQRVFPVFKMGLDDWFIIAGFILAIADWSLLFPLMVPKPGYIPFSRGIEAGKHSWLAIPIWGLAMSCIKISIALTLLRIRGSERRWRIFLYTIIVILSIYGIGNTIFCLAIACQPLQAAWDVFTPGGRCVPVEIMKAISDLGSGINITTDLLLSLTPITFLRKLNRPLRERVFVCMLMGMGLLASVSSIVKTVIIKDWGDPTAAVDDWWAMGNSICTWTALEQLLGVLAACVPAMKGVFQRCLGGLGVDITVGGSKRQRSGQGGNYYMRNFGRGRGTGTARSGVDGERVRSGTFESLGSSGGGGGNRFSSVRQVGVVKDDENGAVAVVEYDEEVGIDLPEMRRQVSAAKSMNGSDERGEMERGHSRGSNGEKFPAQAV</sequence>
<evidence type="ECO:0000256" key="6">
    <source>
        <dbReference type="SAM" id="MobiDB-lite"/>
    </source>
</evidence>
<evidence type="ECO:0000256" key="2">
    <source>
        <dbReference type="ARBA" id="ARBA00022692"/>
    </source>
</evidence>
<name>A0AAN6WB39_9PEZI</name>
<dbReference type="PANTHER" id="PTHR33048">
    <property type="entry name" value="PTH11-LIKE INTEGRAL MEMBRANE PROTEIN (AFU_ORTHOLOGUE AFUA_5G11245)"/>
    <property type="match status" value="1"/>
</dbReference>
<keyword evidence="3 7" id="KW-1133">Transmembrane helix</keyword>
<feature type="transmembrane region" description="Helical" evidence="7">
    <location>
        <begin position="196"/>
        <end position="215"/>
    </location>
</feature>